<dbReference type="EMBL" id="RIBP01000001">
    <property type="protein sequence ID" value="TRZ40245.1"/>
    <property type="molecule type" value="Genomic_DNA"/>
</dbReference>
<reference evidence="3" key="1">
    <citation type="submission" date="2018-10" db="EMBL/GenBank/DDBJ databases">
        <title>FDA dAtabase for Regulatory Grade micrObial Sequences (FDA-ARGOS): Supporting development and validation of Infectious Disease Dx tests.</title>
        <authorList>
            <person name="Minogue T."/>
            <person name="Wolcott M."/>
            <person name="Wasieloski L."/>
            <person name="Aguilar W."/>
            <person name="Moore D."/>
            <person name="Tallon L."/>
            <person name="Sadzewicz L."/>
            <person name="Sengamalay N."/>
            <person name="Ott S."/>
            <person name="Godinez A."/>
            <person name="Nagaraj S."/>
            <person name="Vavikolanu K."/>
            <person name="Vyas G."/>
            <person name="Nadendla S."/>
            <person name="George J."/>
            <person name="Sichtig H."/>
        </authorList>
    </citation>
    <scope>NUCLEOTIDE SEQUENCE [LARGE SCALE GENOMIC DNA]</scope>
    <source>
        <strain evidence="3">FDAARGOS_343</strain>
    </source>
</reference>
<comment type="caution">
    <text evidence="2">The sequence shown here is derived from an EMBL/GenBank/DDBJ whole genome shotgun (WGS) entry which is preliminary data.</text>
</comment>
<gene>
    <name evidence="2" type="ORF">CEQ21_04720</name>
</gene>
<keyword evidence="1" id="KW-0472">Membrane</keyword>
<proteinExistence type="predicted"/>
<keyword evidence="1" id="KW-0812">Transmembrane</keyword>
<organism evidence="2 3">
    <name type="scientific">Niallia circulans</name>
    <name type="common">Bacillus circulans</name>
    <dbReference type="NCBI Taxonomy" id="1397"/>
    <lineage>
        <taxon>Bacteria</taxon>
        <taxon>Bacillati</taxon>
        <taxon>Bacillota</taxon>
        <taxon>Bacilli</taxon>
        <taxon>Bacillales</taxon>
        <taxon>Bacillaceae</taxon>
        <taxon>Niallia</taxon>
    </lineage>
</organism>
<evidence type="ECO:0000313" key="3">
    <source>
        <dbReference type="Proteomes" id="UP000319837"/>
    </source>
</evidence>
<keyword evidence="1" id="KW-1133">Transmembrane helix</keyword>
<dbReference type="Proteomes" id="UP000319837">
    <property type="component" value="Unassembled WGS sequence"/>
</dbReference>
<accession>A0A553STB1</accession>
<protein>
    <submittedName>
        <fullName evidence="2">Uncharacterized protein</fullName>
    </submittedName>
</protein>
<dbReference type="AlphaFoldDB" id="A0A553STB1"/>
<name>A0A553STB1_NIACI</name>
<evidence type="ECO:0000313" key="2">
    <source>
        <dbReference type="EMBL" id="TRZ40245.1"/>
    </source>
</evidence>
<feature type="transmembrane region" description="Helical" evidence="1">
    <location>
        <begin position="373"/>
        <end position="393"/>
    </location>
</feature>
<feature type="transmembrane region" description="Helical" evidence="1">
    <location>
        <begin position="347"/>
        <end position="367"/>
    </location>
</feature>
<sequence>MILISILFFSLVFILVVNLDQANIDTKAATNFKDKNLYQISDRLFDDRETEFFSNKDGFDILSNFNNKLSSSSIFVTYTANFQPISVADFKGDNTFNPNYQSDLSEPNTFELDNKVYFDVLSLQVNDSVFELNNLQLLKGRVFSQKEYFYNNNEKVVPIILGSDYVDIYKLDEIIDILIYNKKYKAKVIGFFSTSQKVMTSNDPEIILDKYMILPAILFNEPISNYLPQELEEQVFFRANLFAVANSLLLTKDSPLELRKKVDTISEQTGFKDYEIIGANGLGINTIVKMTKANMNMIYIAIAVIFCLAILTYIYILHLKIKKNVDTYIVLLISGANMKYIKGNLSIEFLLINIIGIFVPLILFLFISMNSWIFIVNFLFVSVVFLLIIIFVIKIMIDRVFKKVNIVQHLKG</sequence>
<evidence type="ECO:0000256" key="1">
    <source>
        <dbReference type="SAM" id="Phobius"/>
    </source>
</evidence>
<feature type="transmembrane region" description="Helical" evidence="1">
    <location>
        <begin position="297"/>
        <end position="316"/>
    </location>
</feature>